<dbReference type="GO" id="GO:0004722">
    <property type="term" value="F:protein serine/threonine phosphatase activity"/>
    <property type="evidence" value="ECO:0007669"/>
    <property type="project" value="InterPro"/>
</dbReference>
<dbReference type="EMBL" id="JAKTMA010000007">
    <property type="protein sequence ID" value="MCR0232160.1"/>
    <property type="molecule type" value="Genomic_DNA"/>
</dbReference>
<evidence type="ECO:0000313" key="4">
    <source>
        <dbReference type="EMBL" id="MZH57356.1"/>
    </source>
</evidence>
<evidence type="ECO:0000313" key="5">
    <source>
        <dbReference type="Proteomes" id="UP000030008"/>
    </source>
</evidence>
<name>A0A099I8K5_CLOIN</name>
<dbReference type="Proteomes" id="UP000604383">
    <property type="component" value="Unassembled WGS sequence"/>
</dbReference>
<accession>A0A099I8K5</accession>
<dbReference type="NCBIfam" id="NF033484">
    <property type="entry name" value="Stp1_PP2C_phos"/>
    <property type="match status" value="1"/>
</dbReference>
<dbReference type="SUPFAM" id="SSF81606">
    <property type="entry name" value="PP2C-like"/>
    <property type="match status" value="1"/>
</dbReference>
<dbReference type="RefSeq" id="WP_008818935.1">
    <property type="nucleotide sequence ID" value="NZ_AP025565.1"/>
</dbReference>
<dbReference type="InterPro" id="IPR036457">
    <property type="entry name" value="PPM-type-like_dom_sf"/>
</dbReference>
<dbReference type="CDD" id="cd00143">
    <property type="entry name" value="PP2Cc"/>
    <property type="match status" value="1"/>
</dbReference>
<comment type="caution">
    <text evidence="2">The sequence shown here is derived from an EMBL/GenBank/DDBJ whole genome shotgun (WGS) entry which is preliminary data.</text>
</comment>
<dbReference type="AlphaFoldDB" id="A0A099I8K5"/>
<reference evidence="3" key="3">
    <citation type="journal article" date="2022" name="Clin. Infect. Dis.">
        <title>Association between Clostridium innocuum and antibiotic-associated diarrhea in adults and children: A cross-sectional study and comparative genomics analysis.</title>
        <authorList>
            <person name="Cherny K.E."/>
            <person name="Muscat E.B."/>
            <person name="Balaji A."/>
            <person name="Mukherjee J."/>
            <person name="Ozer E.A."/>
            <person name="Angarone M.P."/>
            <person name="Hauser A.R."/>
            <person name="Sichel J.S."/>
            <person name="Amponsah E."/>
            <person name="Kociolek L.K."/>
        </authorList>
    </citation>
    <scope>NUCLEOTIDE SEQUENCE</scope>
    <source>
        <strain evidence="3">NU1-AC-029v</strain>
    </source>
</reference>
<dbReference type="Gene3D" id="3.60.40.10">
    <property type="entry name" value="PPM-type phosphatase domain"/>
    <property type="match status" value="1"/>
</dbReference>
<dbReference type="EMBL" id="JQIF01000043">
    <property type="protein sequence ID" value="KGJ53238.1"/>
    <property type="molecule type" value="Genomic_DNA"/>
</dbReference>
<sequence length="249" mass="27721">MSIQYYGASHVGLRRRNNQDSICFLENGEHALLAVVCDGIGGGLAGDVASRMAIEHMKESFLKMEKCSSDVQVKHWLQDTIQEANDLIFTQSTRNTEQKGMGTTLVGILKCETTTYIFNVGDSRTYGLYADDFLALTEDHSYIADMLKRGELSEEEAAVHPNRNMLTNALGIWDSVRIDINKIKNDYKALLICSDGLHGYVSEAIIREILESKRSVEDKVRMLIDKALLAGGYDNVSVIIVEQAGDLHE</sequence>
<organism evidence="2 5">
    <name type="scientific">Clostridium innocuum</name>
    <dbReference type="NCBI Taxonomy" id="1522"/>
    <lineage>
        <taxon>Bacteria</taxon>
        <taxon>Bacillati</taxon>
        <taxon>Bacillota</taxon>
        <taxon>Clostridia</taxon>
        <taxon>Eubacteriales</taxon>
        <taxon>Clostridiaceae</taxon>
        <taxon>Clostridium</taxon>
    </lineage>
</organism>
<evidence type="ECO:0000259" key="1">
    <source>
        <dbReference type="PROSITE" id="PS51746"/>
    </source>
</evidence>
<feature type="domain" description="PPM-type phosphatase" evidence="1">
    <location>
        <begin position="5"/>
        <end position="243"/>
    </location>
</feature>
<gene>
    <name evidence="2" type="ORF">CIAN88_10355</name>
    <name evidence="4" type="ORF">GT664_16785</name>
    <name evidence="3" type="ORF">MKC95_05165</name>
</gene>
<dbReference type="InterPro" id="IPR015655">
    <property type="entry name" value="PP2C"/>
</dbReference>
<dbReference type="InterPro" id="IPR001932">
    <property type="entry name" value="PPM-type_phosphatase-like_dom"/>
</dbReference>
<dbReference type="Proteomes" id="UP000030008">
    <property type="component" value="Unassembled WGS sequence"/>
</dbReference>
<proteinExistence type="predicted"/>
<dbReference type="Pfam" id="PF13672">
    <property type="entry name" value="PP2C_2"/>
    <property type="match status" value="1"/>
</dbReference>
<dbReference type="Proteomes" id="UP001203972">
    <property type="component" value="Unassembled WGS sequence"/>
</dbReference>
<reference evidence="2 5" key="1">
    <citation type="submission" date="2014-08" db="EMBL/GenBank/DDBJ databases">
        <title>Clostridium innocuum, an unnegligible vancomycin-resistant pathogen causing extra-intestinal infections.</title>
        <authorList>
            <person name="Feng Y."/>
            <person name="Chiu C.-H."/>
        </authorList>
    </citation>
    <scope>NUCLEOTIDE SEQUENCE [LARGE SCALE GENOMIC DNA]</scope>
    <source>
        <strain evidence="2 5">AN88</strain>
    </source>
</reference>
<dbReference type="PANTHER" id="PTHR47992">
    <property type="entry name" value="PROTEIN PHOSPHATASE"/>
    <property type="match status" value="1"/>
</dbReference>
<dbReference type="SMART" id="SM00331">
    <property type="entry name" value="PP2C_SIG"/>
    <property type="match status" value="1"/>
</dbReference>
<protein>
    <submittedName>
        <fullName evidence="2">Serine/threonine protein phosphatase</fullName>
    </submittedName>
    <submittedName>
        <fullName evidence="3">Stp1/IreP family PP2C-type Ser/Thr phosphatase</fullName>
    </submittedName>
</protein>
<evidence type="ECO:0000313" key="3">
    <source>
        <dbReference type="EMBL" id="MCR0232160.1"/>
    </source>
</evidence>
<reference evidence="4" key="2">
    <citation type="journal article" date="2019" name="Nat. Med.">
        <title>A library of human gut bacterial isolates paired with longitudinal multiomics data enables mechanistic microbiome research.</title>
        <authorList>
            <person name="Poyet M."/>
            <person name="Groussin M."/>
            <person name="Gibbons S.M."/>
            <person name="Avila-Pacheco J."/>
            <person name="Jiang X."/>
            <person name="Kearney S.M."/>
            <person name="Perrotta A.R."/>
            <person name="Berdy B."/>
            <person name="Zhao S."/>
            <person name="Lieberman T.D."/>
            <person name="Swanson P.K."/>
            <person name="Smith M."/>
            <person name="Roesemann S."/>
            <person name="Alexander J.E."/>
            <person name="Rich S.A."/>
            <person name="Livny J."/>
            <person name="Vlamakis H."/>
            <person name="Clish C."/>
            <person name="Bullock K."/>
            <person name="Deik A."/>
            <person name="Scott J."/>
            <person name="Pierce K.A."/>
            <person name="Xavier R.J."/>
            <person name="Alm E.J."/>
        </authorList>
    </citation>
    <scope>NUCLEOTIDE SEQUENCE</scope>
    <source>
        <strain evidence="4">BIOML-A12</strain>
    </source>
</reference>
<evidence type="ECO:0000313" key="2">
    <source>
        <dbReference type="EMBL" id="KGJ53238.1"/>
    </source>
</evidence>
<dbReference type="PROSITE" id="PS51746">
    <property type="entry name" value="PPM_2"/>
    <property type="match status" value="1"/>
</dbReference>
<dbReference type="EMBL" id="WWTN01000034">
    <property type="protein sequence ID" value="MZH57356.1"/>
    <property type="molecule type" value="Genomic_DNA"/>
</dbReference>
<dbReference type="SMART" id="SM00332">
    <property type="entry name" value="PP2Cc"/>
    <property type="match status" value="1"/>
</dbReference>